<keyword evidence="4" id="KW-1185">Reference proteome</keyword>
<dbReference type="EMBL" id="JADNRY010000030">
    <property type="protein sequence ID" value="KAF9071619.1"/>
    <property type="molecule type" value="Genomic_DNA"/>
</dbReference>
<keyword evidence="1" id="KW-0479">Metal-binding</keyword>
<sequence length="266" mass="29984">MTKGFVNRTEHPDFGSKDYGAFQFHQIYHPPNSTFVPRILPLLSSKEQRINLETLTSLYTRWLYQRAVNYTAEYASQELREAAEVEVMLVDHGFEQESMVIYIMPKSASSSSPITIIGAHCDSINRENPWLRAPGADDDGSGTVTVLEAYGRSLKANSSPLHRWSFISTRLGLAGSQERVGVVMNRVDPALTEWTKLLIDKYLDIPWVETAYPGFAGSDHQSWMGAGYPAAHSIEGAWEDNNVTIPHTTRDRFDISPEFSFDHILQ</sequence>
<dbReference type="OrthoDB" id="2214at2759"/>
<reference evidence="3" key="1">
    <citation type="submission" date="2020-11" db="EMBL/GenBank/DDBJ databases">
        <authorList>
            <consortium name="DOE Joint Genome Institute"/>
            <person name="Ahrendt S."/>
            <person name="Riley R."/>
            <person name="Andreopoulos W."/>
            <person name="Labutti K."/>
            <person name="Pangilinan J."/>
            <person name="Ruiz-Duenas F.J."/>
            <person name="Barrasa J.M."/>
            <person name="Sanchez-Garcia M."/>
            <person name="Camarero S."/>
            <person name="Miyauchi S."/>
            <person name="Serrano A."/>
            <person name="Linde D."/>
            <person name="Babiker R."/>
            <person name="Drula E."/>
            <person name="Ayuso-Fernandez I."/>
            <person name="Pacheco R."/>
            <person name="Padilla G."/>
            <person name="Ferreira P."/>
            <person name="Barriuso J."/>
            <person name="Kellner H."/>
            <person name="Castanera R."/>
            <person name="Alfaro M."/>
            <person name="Ramirez L."/>
            <person name="Pisabarro A.G."/>
            <person name="Kuo A."/>
            <person name="Tritt A."/>
            <person name="Lipzen A."/>
            <person name="He G."/>
            <person name="Yan M."/>
            <person name="Ng V."/>
            <person name="Cullen D."/>
            <person name="Martin F."/>
            <person name="Rosso M.-N."/>
            <person name="Henrissat B."/>
            <person name="Hibbett D."/>
            <person name="Martinez A.T."/>
            <person name="Grigoriev I.V."/>
        </authorList>
    </citation>
    <scope>NUCLEOTIDE SEQUENCE</scope>
    <source>
        <strain evidence="3">AH 40177</strain>
    </source>
</reference>
<dbReference type="Pfam" id="PF04389">
    <property type="entry name" value="Peptidase_M28"/>
    <property type="match status" value="1"/>
</dbReference>
<evidence type="ECO:0000259" key="2">
    <source>
        <dbReference type="Pfam" id="PF04389"/>
    </source>
</evidence>
<proteinExistence type="inferred from homology"/>
<dbReference type="AlphaFoldDB" id="A0A9P5PYJ3"/>
<organism evidence="3 4">
    <name type="scientific">Rhodocollybia butyracea</name>
    <dbReference type="NCBI Taxonomy" id="206335"/>
    <lineage>
        <taxon>Eukaryota</taxon>
        <taxon>Fungi</taxon>
        <taxon>Dikarya</taxon>
        <taxon>Basidiomycota</taxon>
        <taxon>Agaricomycotina</taxon>
        <taxon>Agaricomycetes</taxon>
        <taxon>Agaricomycetidae</taxon>
        <taxon>Agaricales</taxon>
        <taxon>Marasmiineae</taxon>
        <taxon>Omphalotaceae</taxon>
        <taxon>Rhodocollybia</taxon>
    </lineage>
</organism>
<dbReference type="GO" id="GO:0046872">
    <property type="term" value="F:metal ion binding"/>
    <property type="evidence" value="ECO:0007669"/>
    <property type="project" value="UniProtKB-KW"/>
</dbReference>
<keyword evidence="1" id="KW-0862">Zinc</keyword>
<accession>A0A9P5PYJ3</accession>
<gene>
    <name evidence="3" type="ORF">BDP27DRAFT_1361574</name>
</gene>
<keyword evidence="1" id="KW-0645">Protease</keyword>
<keyword evidence="1" id="KW-0378">Hydrolase</keyword>
<dbReference type="SUPFAM" id="SSF53187">
    <property type="entry name" value="Zn-dependent exopeptidases"/>
    <property type="match status" value="1"/>
</dbReference>
<evidence type="ECO:0000256" key="1">
    <source>
        <dbReference type="RuleBase" id="RU361240"/>
    </source>
</evidence>
<dbReference type="EC" id="3.4.-.-" evidence="1"/>
<dbReference type="Gene3D" id="3.40.630.10">
    <property type="entry name" value="Zn peptidases"/>
    <property type="match status" value="2"/>
</dbReference>
<protein>
    <recommendedName>
        <fullName evidence="1">Peptide hydrolase</fullName>
        <ecNumber evidence="1">3.4.-.-</ecNumber>
    </recommendedName>
</protein>
<evidence type="ECO:0000313" key="3">
    <source>
        <dbReference type="EMBL" id="KAF9071619.1"/>
    </source>
</evidence>
<dbReference type="InterPro" id="IPR007484">
    <property type="entry name" value="Peptidase_M28"/>
</dbReference>
<feature type="domain" description="Peptidase M28" evidence="2">
    <location>
        <begin position="105"/>
        <end position="150"/>
    </location>
</feature>
<name>A0A9P5PYJ3_9AGAR</name>
<evidence type="ECO:0000313" key="4">
    <source>
        <dbReference type="Proteomes" id="UP000772434"/>
    </source>
</evidence>
<comment type="caution">
    <text evidence="3">The sequence shown here is derived from an EMBL/GenBank/DDBJ whole genome shotgun (WGS) entry which is preliminary data.</text>
</comment>
<dbReference type="Proteomes" id="UP000772434">
    <property type="component" value="Unassembled WGS sequence"/>
</dbReference>
<dbReference type="GO" id="GO:0008233">
    <property type="term" value="F:peptidase activity"/>
    <property type="evidence" value="ECO:0007669"/>
    <property type="project" value="UniProtKB-KW"/>
</dbReference>
<dbReference type="GO" id="GO:0006508">
    <property type="term" value="P:proteolysis"/>
    <property type="evidence" value="ECO:0007669"/>
    <property type="project" value="UniProtKB-KW"/>
</dbReference>
<comment type="similarity">
    <text evidence="1">Belongs to the peptidase M28 family.</text>
</comment>